<feature type="binding site" evidence="17">
    <location>
        <position position="176"/>
    </location>
    <ligand>
        <name>Zn(2+)</name>
        <dbReference type="ChEBI" id="CHEBI:29105"/>
    </ligand>
</feature>
<keyword evidence="14 17" id="KW-0057">Aromatic amino acid biosynthesis</keyword>
<dbReference type="GO" id="GO:0046872">
    <property type="term" value="F:metal ion binding"/>
    <property type="evidence" value="ECO:0007669"/>
    <property type="project" value="UniProtKB-KW"/>
</dbReference>
<comment type="catalytic activity">
    <reaction evidence="1 17">
        <text>7-phospho-2-dehydro-3-deoxy-D-arabino-heptonate = 3-dehydroquinate + phosphate</text>
        <dbReference type="Rhea" id="RHEA:21968"/>
        <dbReference type="ChEBI" id="CHEBI:32364"/>
        <dbReference type="ChEBI" id="CHEBI:43474"/>
        <dbReference type="ChEBI" id="CHEBI:58394"/>
        <dbReference type="EC" id="4.2.3.4"/>
    </reaction>
</comment>
<keyword evidence="12 17" id="KW-0862">Zinc</keyword>
<comment type="cofactor">
    <cofactor evidence="2 17">
        <name>NAD(+)</name>
        <dbReference type="ChEBI" id="CHEBI:57540"/>
    </cofactor>
</comment>
<dbReference type="GO" id="GO:0003856">
    <property type="term" value="F:3-dehydroquinate synthase activity"/>
    <property type="evidence" value="ECO:0007669"/>
    <property type="project" value="UniProtKB-UniRule"/>
</dbReference>
<organism evidence="20 21">
    <name type="scientific">Tessaracoccus flavescens</name>
    <dbReference type="NCBI Taxonomy" id="399497"/>
    <lineage>
        <taxon>Bacteria</taxon>
        <taxon>Bacillati</taxon>
        <taxon>Actinomycetota</taxon>
        <taxon>Actinomycetes</taxon>
        <taxon>Propionibacteriales</taxon>
        <taxon>Propionibacteriaceae</taxon>
        <taxon>Tessaracoccus</taxon>
    </lineage>
</organism>
<evidence type="ECO:0000256" key="8">
    <source>
        <dbReference type="ARBA" id="ARBA00022490"/>
    </source>
</evidence>
<dbReference type="CDD" id="cd08195">
    <property type="entry name" value="DHQS"/>
    <property type="match status" value="1"/>
</dbReference>
<evidence type="ECO:0000256" key="2">
    <source>
        <dbReference type="ARBA" id="ARBA00001911"/>
    </source>
</evidence>
<evidence type="ECO:0000256" key="4">
    <source>
        <dbReference type="ARBA" id="ARBA00004661"/>
    </source>
</evidence>
<evidence type="ECO:0000256" key="12">
    <source>
        <dbReference type="ARBA" id="ARBA00022833"/>
    </source>
</evidence>
<dbReference type="AlphaFoldDB" id="A0A921JRR1"/>
<comment type="caution">
    <text evidence="20">The sequence shown here is derived from an EMBL/GenBank/DDBJ whole genome shotgun (WGS) entry which is preliminary data.</text>
</comment>
<keyword evidence="11 17" id="KW-0547">Nucleotide-binding</keyword>
<evidence type="ECO:0000256" key="1">
    <source>
        <dbReference type="ARBA" id="ARBA00001393"/>
    </source>
</evidence>
<protein>
    <recommendedName>
        <fullName evidence="7 17">3-dehydroquinate synthase</fullName>
        <shortName evidence="17">DHQS</shortName>
        <ecNumber evidence="6 17">4.2.3.4</ecNumber>
    </recommendedName>
</protein>
<keyword evidence="10 17" id="KW-0479">Metal-binding</keyword>
<gene>
    <name evidence="17 20" type="primary">aroB</name>
    <name evidence="20" type="ORF">K8V15_10825</name>
</gene>
<proteinExistence type="inferred from homology"/>
<dbReference type="InterPro" id="IPR016037">
    <property type="entry name" value="DHQ_synth_AroB"/>
</dbReference>
<dbReference type="Gene3D" id="1.20.1090.10">
    <property type="entry name" value="Dehydroquinate synthase-like - alpha domain"/>
    <property type="match status" value="1"/>
</dbReference>
<accession>A0A921JRR1</accession>
<evidence type="ECO:0000256" key="10">
    <source>
        <dbReference type="ARBA" id="ARBA00022723"/>
    </source>
</evidence>
<keyword evidence="15 17" id="KW-0456">Lyase</keyword>
<dbReference type="InterPro" id="IPR056179">
    <property type="entry name" value="DHQS_C"/>
</dbReference>
<evidence type="ECO:0000313" key="21">
    <source>
        <dbReference type="Proteomes" id="UP000712713"/>
    </source>
</evidence>
<dbReference type="Proteomes" id="UP000712713">
    <property type="component" value="Unassembled WGS sequence"/>
</dbReference>
<sequence length="355" mass="37549">MTIRVESAAGPYDVHIERGALGRLGSLTDGSHRVAIIYPAPLAHLAHSAADGVERPTLIEVPDAESAKTPEVLAHCWTALAEAGFTRSDIVVGIGGGTTTDLAGFVAASWLRGVKYVSVPTSVLGMVDAAVGGKTGINLQAGKNLVGAFYEPVEVLCDLEVLTSLAPPEVASGLAEVVKCGFIADPVILDLAHEDLADATDVTSDRFAELVRRAVQVKATVVAADFRESTSEGRNVGREALNYGHTLGHAIEAHANYTWRHGQAIAVGMAWMARVSRDRLGLSSDVVALHDDLLGGLGLPRRADASYDELRPIMSLDKKARGNTLRLVGIEEIGVPVIIDDAPEDDLRRAFDELG</sequence>
<dbReference type="Pfam" id="PF01761">
    <property type="entry name" value="DHQ_synthase"/>
    <property type="match status" value="1"/>
</dbReference>
<dbReference type="PANTHER" id="PTHR43622:SF7">
    <property type="entry name" value="3-DEHYDROQUINATE SYNTHASE, CHLOROPLASTIC"/>
    <property type="match status" value="1"/>
</dbReference>
<comment type="cofactor">
    <cofactor evidence="17">
        <name>Co(2+)</name>
        <dbReference type="ChEBI" id="CHEBI:48828"/>
    </cofactor>
    <cofactor evidence="17">
        <name>Zn(2+)</name>
        <dbReference type="ChEBI" id="CHEBI:29105"/>
    </cofactor>
    <text evidence="17">Binds 1 divalent metal cation per subunit. Can use either Co(2+) or Zn(2+).</text>
</comment>
<dbReference type="InterPro" id="IPR030963">
    <property type="entry name" value="DHQ_synth_fam"/>
</dbReference>
<dbReference type="NCBIfam" id="TIGR01357">
    <property type="entry name" value="aroB"/>
    <property type="match status" value="1"/>
</dbReference>
<evidence type="ECO:0000256" key="17">
    <source>
        <dbReference type="HAMAP-Rule" id="MF_00110"/>
    </source>
</evidence>
<evidence type="ECO:0000259" key="18">
    <source>
        <dbReference type="Pfam" id="PF01761"/>
    </source>
</evidence>
<dbReference type="HAMAP" id="MF_00110">
    <property type="entry name" value="DHQ_synthase"/>
    <property type="match status" value="1"/>
</dbReference>
<evidence type="ECO:0000256" key="11">
    <source>
        <dbReference type="ARBA" id="ARBA00022741"/>
    </source>
</evidence>
<comment type="caution">
    <text evidence="17">Lacks conserved residue(s) required for the propagation of feature annotation.</text>
</comment>
<dbReference type="Gene3D" id="3.40.50.1970">
    <property type="match status" value="1"/>
</dbReference>
<feature type="domain" description="3-dehydroquinate synthase C-terminal" evidence="19">
    <location>
        <begin position="173"/>
        <end position="320"/>
    </location>
</feature>
<dbReference type="GO" id="GO:0000166">
    <property type="term" value="F:nucleotide binding"/>
    <property type="evidence" value="ECO:0007669"/>
    <property type="project" value="UniProtKB-KW"/>
</dbReference>
<dbReference type="InterPro" id="IPR050071">
    <property type="entry name" value="Dehydroquinate_synthase"/>
</dbReference>
<dbReference type="PANTHER" id="PTHR43622">
    <property type="entry name" value="3-DEHYDROQUINATE SYNTHASE"/>
    <property type="match status" value="1"/>
</dbReference>
<evidence type="ECO:0000313" key="20">
    <source>
        <dbReference type="EMBL" id="HJE52446.1"/>
    </source>
</evidence>
<feature type="binding site" evidence="17">
    <location>
        <begin position="63"/>
        <end position="68"/>
    </location>
    <ligand>
        <name>NAD(+)</name>
        <dbReference type="ChEBI" id="CHEBI:57540"/>
    </ligand>
</feature>
<evidence type="ECO:0000256" key="7">
    <source>
        <dbReference type="ARBA" id="ARBA00017684"/>
    </source>
</evidence>
<evidence type="ECO:0000256" key="14">
    <source>
        <dbReference type="ARBA" id="ARBA00023141"/>
    </source>
</evidence>
<dbReference type="SUPFAM" id="SSF56796">
    <property type="entry name" value="Dehydroquinate synthase-like"/>
    <property type="match status" value="1"/>
</dbReference>
<feature type="binding site" evidence="17">
    <location>
        <begin position="121"/>
        <end position="122"/>
    </location>
    <ligand>
        <name>NAD(+)</name>
        <dbReference type="ChEBI" id="CHEBI:57540"/>
    </ligand>
</feature>
<dbReference type="GO" id="GO:0008652">
    <property type="term" value="P:amino acid biosynthetic process"/>
    <property type="evidence" value="ECO:0007669"/>
    <property type="project" value="UniProtKB-KW"/>
</dbReference>
<dbReference type="EC" id="4.2.3.4" evidence="6 17"/>
<feature type="binding site" evidence="17">
    <location>
        <position position="261"/>
    </location>
    <ligand>
        <name>Zn(2+)</name>
        <dbReference type="ChEBI" id="CHEBI:29105"/>
    </ligand>
</feature>
<keyword evidence="13 17" id="KW-0520">NAD</keyword>
<dbReference type="EMBL" id="DYZF01000276">
    <property type="protein sequence ID" value="HJE52446.1"/>
    <property type="molecule type" value="Genomic_DNA"/>
</dbReference>
<dbReference type="PIRSF" id="PIRSF001455">
    <property type="entry name" value="DHQ_synth"/>
    <property type="match status" value="1"/>
</dbReference>
<reference evidence="20" key="2">
    <citation type="submission" date="2021-09" db="EMBL/GenBank/DDBJ databases">
        <authorList>
            <person name="Gilroy R."/>
        </authorList>
    </citation>
    <scope>NUCLEOTIDE SEQUENCE</scope>
    <source>
        <strain evidence="20">ChiGjej3B3-7470</strain>
    </source>
</reference>
<dbReference type="InterPro" id="IPR030960">
    <property type="entry name" value="DHQS/DOIS_N"/>
</dbReference>
<evidence type="ECO:0000256" key="15">
    <source>
        <dbReference type="ARBA" id="ARBA00023239"/>
    </source>
</evidence>
<name>A0A921JRR1_9ACTN</name>
<evidence type="ECO:0000256" key="13">
    <source>
        <dbReference type="ARBA" id="ARBA00023027"/>
    </source>
</evidence>
<evidence type="ECO:0000256" key="9">
    <source>
        <dbReference type="ARBA" id="ARBA00022605"/>
    </source>
</evidence>
<dbReference type="Pfam" id="PF24621">
    <property type="entry name" value="DHQS_C"/>
    <property type="match status" value="1"/>
</dbReference>
<evidence type="ECO:0000256" key="16">
    <source>
        <dbReference type="ARBA" id="ARBA00023285"/>
    </source>
</evidence>
<evidence type="ECO:0000256" key="6">
    <source>
        <dbReference type="ARBA" id="ARBA00013031"/>
    </source>
</evidence>
<evidence type="ECO:0000259" key="19">
    <source>
        <dbReference type="Pfam" id="PF24621"/>
    </source>
</evidence>
<keyword evidence="9 17" id="KW-0028">Amino-acid biosynthesis</keyword>
<comment type="similarity">
    <text evidence="5 17">Belongs to the sugar phosphate cyclases superfamily. Dehydroquinate synthase family.</text>
</comment>
<dbReference type="GO" id="GO:0009423">
    <property type="term" value="P:chorismate biosynthetic process"/>
    <property type="evidence" value="ECO:0007669"/>
    <property type="project" value="UniProtKB-UniRule"/>
</dbReference>
<feature type="binding site" evidence="17">
    <location>
        <position position="245"/>
    </location>
    <ligand>
        <name>Zn(2+)</name>
        <dbReference type="ChEBI" id="CHEBI:29105"/>
    </ligand>
</feature>
<dbReference type="GO" id="GO:0009073">
    <property type="term" value="P:aromatic amino acid family biosynthetic process"/>
    <property type="evidence" value="ECO:0007669"/>
    <property type="project" value="UniProtKB-KW"/>
</dbReference>
<keyword evidence="16 17" id="KW-0170">Cobalt</keyword>
<comment type="subcellular location">
    <subcellularLocation>
        <location evidence="3 17">Cytoplasm</location>
    </subcellularLocation>
</comment>
<feature type="binding site" evidence="17">
    <location>
        <position position="143"/>
    </location>
    <ligand>
        <name>NAD(+)</name>
        <dbReference type="ChEBI" id="CHEBI:57540"/>
    </ligand>
</feature>
<feature type="domain" description="3-dehydroquinate synthase N-terminal" evidence="18">
    <location>
        <begin position="59"/>
        <end position="170"/>
    </location>
</feature>
<keyword evidence="8 17" id="KW-0963">Cytoplasm</keyword>
<dbReference type="GO" id="GO:0005737">
    <property type="term" value="C:cytoplasm"/>
    <property type="evidence" value="ECO:0007669"/>
    <property type="project" value="UniProtKB-SubCell"/>
</dbReference>
<evidence type="ECO:0000256" key="3">
    <source>
        <dbReference type="ARBA" id="ARBA00004496"/>
    </source>
</evidence>
<feature type="binding site" evidence="17">
    <location>
        <position position="134"/>
    </location>
    <ligand>
        <name>NAD(+)</name>
        <dbReference type="ChEBI" id="CHEBI:57540"/>
    </ligand>
</feature>
<reference evidence="20" key="1">
    <citation type="journal article" date="2021" name="PeerJ">
        <title>Extensive microbial diversity within the chicken gut microbiome revealed by metagenomics and culture.</title>
        <authorList>
            <person name="Gilroy R."/>
            <person name="Ravi A."/>
            <person name="Getino M."/>
            <person name="Pursley I."/>
            <person name="Horton D.L."/>
            <person name="Alikhan N.F."/>
            <person name="Baker D."/>
            <person name="Gharbi K."/>
            <person name="Hall N."/>
            <person name="Watson M."/>
            <person name="Adriaenssens E.M."/>
            <person name="Foster-Nyarko E."/>
            <person name="Jarju S."/>
            <person name="Secka A."/>
            <person name="Antonio M."/>
            <person name="Oren A."/>
            <person name="Chaudhuri R.R."/>
            <person name="La Ragione R."/>
            <person name="Hildebrand F."/>
            <person name="Pallen M.J."/>
        </authorList>
    </citation>
    <scope>NUCLEOTIDE SEQUENCE</scope>
    <source>
        <strain evidence="20">ChiGjej3B3-7470</strain>
    </source>
</reference>
<comment type="pathway">
    <text evidence="4 17">Metabolic intermediate biosynthesis; chorismate biosynthesis; chorismate from D-erythrose 4-phosphate and phosphoenolpyruvate: step 2/7.</text>
</comment>
<evidence type="ECO:0000256" key="5">
    <source>
        <dbReference type="ARBA" id="ARBA00005412"/>
    </source>
</evidence>
<comment type="function">
    <text evidence="17">Catalyzes the conversion of 3-deoxy-D-arabino-heptulosonate 7-phosphate (DAHP) to dehydroquinate (DHQ).</text>
</comment>